<comment type="subcellular location">
    <subcellularLocation>
        <location evidence="6">Cell membrane</location>
        <topology evidence="6">Multi-pass membrane protein</topology>
    </subcellularLocation>
    <subcellularLocation>
        <location evidence="1">Membrane</location>
        <topology evidence="1">Multi-pass membrane protein</topology>
    </subcellularLocation>
</comment>
<accession>A0A1Y3FB59</accession>
<dbReference type="Proteomes" id="UP000195062">
    <property type="component" value="Unassembled WGS sequence"/>
</dbReference>
<protein>
    <submittedName>
        <fullName evidence="8">Putative osmoprotectant uptake system permease protein YehY</fullName>
    </submittedName>
</protein>
<keyword evidence="9" id="KW-1185">Reference proteome</keyword>
<feature type="transmembrane region" description="Helical" evidence="6">
    <location>
        <begin position="179"/>
        <end position="200"/>
    </location>
</feature>
<keyword evidence="4 6" id="KW-1133">Transmembrane helix</keyword>
<dbReference type="CDD" id="cd06261">
    <property type="entry name" value="TM_PBP2"/>
    <property type="match status" value="1"/>
</dbReference>
<dbReference type="InterPro" id="IPR000515">
    <property type="entry name" value="MetI-like"/>
</dbReference>
<dbReference type="OMA" id="MRYLFTH"/>
<dbReference type="GO" id="GO:0055085">
    <property type="term" value="P:transmembrane transport"/>
    <property type="evidence" value="ECO:0007669"/>
    <property type="project" value="InterPro"/>
</dbReference>
<evidence type="ECO:0000256" key="1">
    <source>
        <dbReference type="ARBA" id="ARBA00004141"/>
    </source>
</evidence>
<reference evidence="8 9" key="1">
    <citation type="submission" date="2016-08" db="EMBL/GenBank/DDBJ databases">
        <title>Genome sequence of Clavibacter michiganensis subsp. michiganensis strain CASJ007.</title>
        <authorList>
            <person name="Thapa S.P."/>
            <person name="Coaker G."/>
        </authorList>
    </citation>
    <scope>NUCLEOTIDE SEQUENCE [LARGE SCALE GENOMIC DNA]</scope>
    <source>
        <strain evidence="8">CASJ007</strain>
    </source>
</reference>
<name>A0A1Y3FB59_CLAMM</name>
<comment type="similarity">
    <text evidence="6">Belongs to the binding-protein-dependent transport system permease family.</text>
</comment>
<proteinExistence type="inferred from homology"/>
<dbReference type="PROSITE" id="PS50928">
    <property type="entry name" value="ABC_TM1"/>
    <property type="match status" value="1"/>
</dbReference>
<dbReference type="GO" id="GO:0005886">
    <property type="term" value="C:plasma membrane"/>
    <property type="evidence" value="ECO:0007669"/>
    <property type="project" value="UniProtKB-SubCell"/>
</dbReference>
<evidence type="ECO:0000313" key="8">
    <source>
        <dbReference type="EMBL" id="OUD99796.1"/>
    </source>
</evidence>
<keyword evidence="5 6" id="KW-0472">Membrane</keyword>
<feature type="transmembrane region" description="Helical" evidence="6">
    <location>
        <begin position="48"/>
        <end position="71"/>
    </location>
</feature>
<organism evidence="8 9">
    <name type="scientific">Clavibacter michiganensis subsp. michiganensis</name>
    <dbReference type="NCBI Taxonomy" id="33013"/>
    <lineage>
        <taxon>Bacteria</taxon>
        <taxon>Bacillati</taxon>
        <taxon>Actinomycetota</taxon>
        <taxon>Actinomycetes</taxon>
        <taxon>Micrococcales</taxon>
        <taxon>Microbacteriaceae</taxon>
        <taxon>Clavibacter</taxon>
    </lineage>
</organism>
<dbReference type="InterPro" id="IPR051204">
    <property type="entry name" value="ABC_transp_perm/SBD"/>
</dbReference>
<keyword evidence="3 6" id="KW-0812">Transmembrane</keyword>
<dbReference type="PANTHER" id="PTHR30177:SF4">
    <property type="entry name" value="OSMOPROTECTANT IMPORT PERMEASE PROTEIN OSMW"/>
    <property type="match status" value="1"/>
</dbReference>
<dbReference type="PANTHER" id="PTHR30177">
    <property type="entry name" value="GLYCINE BETAINE/L-PROLINE TRANSPORT SYSTEM PERMEASE PROTEIN PROW"/>
    <property type="match status" value="1"/>
</dbReference>
<sequence>MNWVIANIQTVLDLAVAHIALAAPPIVIGLLLSLPLGWLANRYTRARGLLLTAGGLLYTIPSIALILVVPGLIGTSLLDPRNIVIALTVYAVALMVRITTDALASVPGDVKQSATAMGYAGWARFWRVELPLAGPVLLAGLRVVSVSTVSMVTVGSLIGVQSLGTMILSGYRRSFFTEIFTGVVGILVIALVFDLILVLLGRALMPWSRSTSSRARRRSSTAASPIAVTGGLS</sequence>
<dbReference type="RefSeq" id="WP_012038217.1">
    <property type="nucleotide sequence ID" value="NZ_CP033724.1"/>
</dbReference>
<dbReference type="GeneID" id="92947509"/>
<feature type="transmembrane region" description="Helical" evidence="6">
    <location>
        <begin position="136"/>
        <end position="159"/>
    </location>
</feature>
<evidence type="ECO:0000313" key="9">
    <source>
        <dbReference type="Proteomes" id="UP000195062"/>
    </source>
</evidence>
<gene>
    <name evidence="8" type="primary">yehY</name>
    <name evidence="8" type="ORF">CMMCAS07_20190</name>
</gene>
<feature type="domain" description="ABC transmembrane type-1" evidence="7">
    <location>
        <begin position="15"/>
        <end position="197"/>
    </location>
</feature>
<evidence type="ECO:0000256" key="3">
    <source>
        <dbReference type="ARBA" id="ARBA00022692"/>
    </source>
</evidence>
<evidence type="ECO:0000259" key="7">
    <source>
        <dbReference type="PROSITE" id="PS50928"/>
    </source>
</evidence>
<dbReference type="InterPro" id="IPR035906">
    <property type="entry name" value="MetI-like_sf"/>
</dbReference>
<dbReference type="Pfam" id="PF00528">
    <property type="entry name" value="BPD_transp_1"/>
    <property type="match status" value="1"/>
</dbReference>
<evidence type="ECO:0000256" key="6">
    <source>
        <dbReference type="RuleBase" id="RU363032"/>
    </source>
</evidence>
<evidence type="ECO:0000256" key="2">
    <source>
        <dbReference type="ARBA" id="ARBA00022448"/>
    </source>
</evidence>
<dbReference type="Gene3D" id="1.10.3720.10">
    <property type="entry name" value="MetI-like"/>
    <property type="match status" value="1"/>
</dbReference>
<dbReference type="SUPFAM" id="SSF161098">
    <property type="entry name" value="MetI-like"/>
    <property type="match status" value="1"/>
</dbReference>
<dbReference type="EMBL" id="MDHH01000010">
    <property type="protein sequence ID" value="OUD99796.1"/>
    <property type="molecule type" value="Genomic_DNA"/>
</dbReference>
<comment type="caution">
    <text evidence="8">The sequence shown here is derived from an EMBL/GenBank/DDBJ whole genome shotgun (WGS) entry which is preliminary data.</text>
</comment>
<feature type="transmembrane region" description="Helical" evidence="6">
    <location>
        <begin position="15"/>
        <end position="36"/>
    </location>
</feature>
<dbReference type="GO" id="GO:0031460">
    <property type="term" value="P:glycine betaine transport"/>
    <property type="evidence" value="ECO:0007669"/>
    <property type="project" value="TreeGrafter"/>
</dbReference>
<dbReference type="AlphaFoldDB" id="A0A1Y3FB59"/>
<evidence type="ECO:0000256" key="5">
    <source>
        <dbReference type="ARBA" id="ARBA00023136"/>
    </source>
</evidence>
<evidence type="ECO:0000256" key="4">
    <source>
        <dbReference type="ARBA" id="ARBA00022989"/>
    </source>
</evidence>
<keyword evidence="2 6" id="KW-0813">Transport</keyword>